<dbReference type="Gene3D" id="3.40.250.10">
    <property type="entry name" value="Rhodanese-like domain"/>
    <property type="match status" value="1"/>
</dbReference>
<reference evidence="2 3" key="1">
    <citation type="journal article" date="2013" name="Genome Biol. Evol.">
        <title>Comparison of metabolic capacities and inference of gene content evolution in mosquito-associated Spiroplasma diminutum and S. taiwanense.</title>
        <authorList>
            <person name="Lo W.S."/>
            <person name="Ku C."/>
            <person name="Chen L.L."/>
            <person name="Chang T.H."/>
            <person name="Kuo C.H."/>
        </authorList>
    </citation>
    <scope>NUCLEOTIDE SEQUENCE [LARGE SCALE GENOMIC DNA]</scope>
    <source>
        <strain evidence="2">CT-1</strain>
    </source>
</reference>
<evidence type="ECO:0000313" key="3">
    <source>
        <dbReference type="Proteomes" id="UP000014984"/>
    </source>
</evidence>
<dbReference type="eggNOG" id="COG0607">
    <property type="taxonomic scope" value="Bacteria"/>
</dbReference>
<dbReference type="SUPFAM" id="SSF52821">
    <property type="entry name" value="Rhodanese/Cell cycle control phosphatase"/>
    <property type="match status" value="1"/>
</dbReference>
<dbReference type="AlphaFoldDB" id="S5MGC5"/>
<dbReference type="InterPro" id="IPR001763">
    <property type="entry name" value="Rhodanese-like_dom"/>
</dbReference>
<dbReference type="PANTHER" id="PTHR43031:SF16">
    <property type="entry name" value="OXIDOREDUCTASE"/>
    <property type="match status" value="1"/>
</dbReference>
<gene>
    <name evidence="2" type="ORF">STAIW_v1c02510</name>
</gene>
<dbReference type="CDD" id="cd00158">
    <property type="entry name" value="RHOD"/>
    <property type="match status" value="1"/>
</dbReference>
<dbReference type="KEGG" id="stai:STAIW_v1c02510"/>
<dbReference type="STRING" id="1276220.STAIW_v1c02510"/>
<evidence type="ECO:0000259" key="1">
    <source>
        <dbReference type="PROSITE" id="PS50206"/>
    </source>
</evidence>
<dbReference type="EMBL" id="CP005074">
    <property type="protein sequence ID" value="AGR40915.1"/>
    <property type="molecule type" value="Genomic_DNA"/>
</dbReference>
<dbReference type="Proteomes" id="UP000014984">
    <property type="component" value="Chromosome"/>
</dbReference>
<feature type="domain" description="Rhodanese" evidence="1">
    <location>
        <begin position="11"/>
        <end position="100"/>
    </location>
</feature>
<dbReference type="Pfam" id="PF00581">
    <property type="entry name" value="Rhodanese"/>
    <property type="match status" value="1"/>
</dbReference>
<protein>
    <recommendedName>
        <fullName evidence="1">Rhodanese domain-containing protein</fullName>
    </recommendedName>
</protein>
<accession>S5MGC5</accession>
<name>S5MGC5_9MOLU</name>
<dbReference type="InterPro" id="IPR050229">
    <property type="entry name" value="GlpE_sulfurtransferase"/>
</dbReference>
<dbReference type="PANTHER" id="PTHR43031">
    <property type="entry name" value="FAD-DEPENDENT OXIDOREDUCTASE"/>
    <property type="match status" value="1"/>
</dbReference>
<sequence>MDIQPEEYFEIKEEVFTLDVRTKREFQTLPHFSWATNIEYSDFISNYDYYLEKFNPNNKPIITVCNAGNRSGQTAQFLLDHGYNARTLSGGVYKYYKKIK</sequence>
<dbReference type="PROSITE" id="PS50206">
    <property type="entry name" value="RHODANESE_3"/>
    <property type="match status" value="1"/>
</dbReference>
<dbReference type="InterPro" id="IPR036873">
    <property type="entry name" value="Rhodanese-like_dom_sf"/>
</dbReference>
<dbReference type="RefSeq" id="WP_020834054.1">
    <property type="nucleotide sequence ID" value="NC_021846.1"/>
</dbReference>
<keyword evidence="3" id="KW-1185">Reference proteome</keyword>
<dbReference type="PATRIC" id="fig|1276220.3.peg.253"/>
<dbReference type="HOGENOM" id="CLU_089574_13_2_14"/>
<organism evidence="2 3">
    <name type="scientific">Spiroplasma taiwanense CT-1</name>
    <dbReference type="NCBI Taxonomy" id="1276220"/>
    <lineage>
        <taxon>Bacteria</taxon>
        <taxon>Bacillati</taxon>
        <taxon>Mycoplasmatota</taxon>
        <taxon>Mollicutes</taxon>
        <taxon>Entomoplasmatales</taxon>
        <taxon>Spiroplasmataceae</taxon>
        <taxon>Spiroplasma</taxon>
    </lineage>
</organism>
<proteinExistence type="predicted"/>
<evidence type="ECO:0000313" key="2">
    <source>
        <dbReference type="EMBL" id="AGR40915.1"/>
    </source>
</evidence>